<dbReference type="STRING" id="36087.A0A077Z858"/>
<dbReference type="GO" id="GO:0003697">
    <property type="term" value="F:single-stranded DNA binding"/>
    <property type="evidence" value="ECO:0007669"/>
    <property type="project" value="TreeGrafter"/>
</dbReference>
<dbReference type="PANTHER" id="PTHR45916:SF1">
    <property type="entry name" value="STRUCTURAL MAINTENANCE OF CHROMOSOMES PROTEIN 5"/>
    <property type="match status" value="1"/>
</dbReference>
<protein>
    <recommendedName>
        <fullName evidence="2">Structural maintenance of chromosomes protein 5</fullName>
    </recommendedName>
</protein>
<name>A0A077Z858_TRITR</name>
<dbReference type="PANTHER" id="PTHR45916">
    <property type="entry name" value="STRUCTURAL MAINTENANCE OF CHROMOSOMES PROTEIN 5"/>
    <property type="match status" value="1"/>
</dbReference>
<evidence type="ECO:0000313" key="5">
    <source>
        <dbReference type="EMBL" id="CDW54885.1"/>
    </source>
</evidence>
<evidence type="ECO:0000313" key="6">
    <source>
        <dbReference type="Proteomes" id="UP000030665"/>
    </source>
</evidence>
<dbReference type="Proteomes" id="UP000030665">
    <property type="component" value="Unassembled WGS sequence"/>
</dbReference>
<dbReference type="AlphaFoldDB" id="A0A077Z858"/>
<evidence type="ECO:0000256" key="1">
    <source>
        <dbReference type="ARBA" id="ARBA00010171"/>
    </source>
</evidence>
<dbReference type="SUPFAM" id="SSF52540">
    <property type="entry name" value="P-loop containing nucleoside triphosphate hydrolases"/>
    <property type="match status" value="1"/>
</dbReference>
<organism evidence="5 6">
    <name type="scientific">Trichuris trichiura</name>
    <name type="common">Whipworm</name>
    <name type="synonym">Trichocephalus trichiurus</name>
    <dbReference type="NCBI Taxonomy" id="36087"/>
    <lineage>
        <taxon>Eukaryota</taxon>
        <taxon>Metazoa</taxon>
        <taxon>Ecdysozoa</taxon>
        <taxon>Nematoda</taxon>
        <taxon>Enoplea</taxon>
        <taxon>Dorylaimia</taxon>
        <taxon>Trichinellida</taxon>
        <taxon>Trichuridae</taxon>
        <taxon>Trichuris</taxon>
    </lineage>
</organism>
<dbReference type="Pfam" id="PF02463">
    <property type="entry name" value="SMC_N"/>
    <property type="match status" value="1"/>
</dbReference>
<dbReference type="Gene3D" id="3.40.50.300">
    <property type="entry name" value="P-loop containing nucleotide triphosphate hydrolases"/>
    <property type="match status" value="2"/>
</dbReference>
<comment type="similarity">
    <text evidence="1">Belongs to the SMC family. SMC5 subfamily.</text>
</comment>
<keyword evidence="3" id="KW-0175">Coiled coil</keyword>
<reference evidence="5" key="2">
    <citation type="submission" date="2014-03" db="EMBL/GenBank/DDBJ databases">
        <title>The whipworm genome and dual-species transcriptomics of an intimate host-pathogen interaction.</title>
        <authorList>
            <person name="Foth B.J."/>
            <person name="Tsai I.J."/>
            <person name="Reid A.J."/>
            <person name="Bancroft A.J."/>
            <person name="Nichol S."/>
            <person name="Tracey A."/>
            <person name="Holroyd N."/>
            <person name="Cotton J.A."/>
            <person name="Stanley E.J."/>
            <person name="Zarowiecki M."/>
            <person name="Liu J.Z."/>
            <person name="Huckvale T."/>
            <person name="Cooper P.J."/>
            <person name="Grencis R.K."/>
            <person name="Berriman M."/>
        </authorList>
    </citation>
    <scope>NUCLEOTIDE SEQUENCE [LARGE SCALE GENOMIC DNA]</scope>
</reference>
<sequence>MLPNGVVTPKLFYRTHDFVEVMPDPHLNLVIGPNGSGKSSLMCALCLVFAGSLKALGRQSRFDEFIKWGQDHAEVEVEIIAQPYCISWIIRIVQMQRYISIFVQSFARGYNIQVDNLCQFLAQDNVVQFSRQSPLGLLKNTTEAVSCSHRSVTKCALCFFKRFHGFTNVISNMFDAPSGVKSYLCTLHNVSRICVGTMKTEKSLSAVVPFMCQRGLSVFFTPNLKVATSTSNLLTAKKQWISEAKKLAESISKRFGVLMRQLGYDGEVRLDVPNDEEAPIDHCGLRIMVQFGSGGVFRELNDHHQSGGERSVSIILYMFALQQLSVVPFRCVDEINQGMDPENERKVFDLMVKMLSGSNYDSQLGGTQYIMFTPKLLPNCNFGEETKLWCMLNGIGATSQKVLTDALKEALDDSSYDQMECA</sequence>
<dbReference type="OrthoDB" id="10254973at2759"/>
<dbReference type="GO" id="GO:0030915">
    <property type="term" value="C:Smc5-Smc6 complex"/>
    <property type="evidence" value="ECO:0007669"/>
    <property type="project" value="TreeGrafter"/>
</dbReference>
<evidence type="ECO:0000256" key="2">
    <source>
        <dbReference type="ARBA" id="ARBA00018687"/>
    </source>
</evidence>
<dbReference type="GO" id="GO:0005634">
    <property type="term" value="C:nucleus"/>
    <property type="evidence" value="ECO:0007669"/>
    <property type="project" value="TreeGrafter"/>
</dbReference>
<feature type="domain" description="RecF/RecN/SMC N-terminal" evidence="4">
    <location>
        <begin position="19"/>
        <end position="351"/>
    </location>
</feature>
<evidence type="ECO:0000259" key="4">
    <source>
        <dbReference type="Pfam" id="PF02463"/>
    </source>
</evidence>
<gene>
    <name evidence="5" type="ORF">TTRE_0000315501</name>
</gene>
<dbReference type="InterPro" id="IPR003395">
    <property type="entry name" value="RecF/RecN/SMC_N"/>
</dbReference>
<evidence type="ECO:0000256" key="3">
    <source>
        <dbReference type="ARBA" id="ARBA00023054"/>
    </source>
</evidence>
<accession>A0A077Z858</accession>
<dbReference type="InterPro" id="IPR027417">
    <property type="entry name" value="P-loop_NTPase"/>
</dbReference>
<keyword evidence="6" id="KW-1185">Reference proteome</keyword>
<dbReference type="GO" id="GO:0000724">
    <property type="term" value="P:double-strand break repair via homologous recombination"/>
    <property type="evidence" value="ECO:0007669"/>
    <property type="project" value="TreeGrafter"/>
</dbReference>
<proteinExistence type="inferred from homology"/>
<reference evidence="5" key="1">
    <citation type="submission" date="2014-01" db="EMBL/GenBank/DDBJ databases">
        <authorList>
            <person name="Aslett M."/>
        </authorList>
    </citation>
    <scope>NUCLEOTIDE SEQUENCE</scope>
</reference>
<dbReference type="EMBL" id="HG805922">
    <property type="protein sequence ID" value="CDW54885.1"/>
    <property type="molecule type" value="Genomic_DNA"/>
</dbReference>